<dbReference type="Pfam" id="PF13302">
    <property type="entry name" value="Acetyltransf_3"/>
    <property type="match status" value="1"/>
</dbReference>
<organism evidence="3 4">
    <name type="scientific">Alkalilimnicola ehrlichii (strain ATCC BAA-1101 / DSM 17681 / MLHE-1)</name>
    <dbReference type="NCBI Taxonomy" id="187272"/>
    <lineage>
        <taxon>Bacteria</taxon>
        <taxon>Pseudomonadati</taxon>
        <taxon>Pseudomonadota</taxon>
        <taxon>Gammaproteobacteria</taxon>
        <taxon>Chromatiales</taxon>
        <taxon>Ectothiorhodospiraceae</taxon>
        <taxon>Alkalilimnicola</taxon>
    </lineage>
</organism>
<evidence type="ECO:0000256" key="1">
    <source>
        <dbReference type="SAM" id="MobiDB-lite"/>
    </source>
</evidence>
<evidence type="ECO:0000259" key="2">
    <source>
        <dbReference type="PROSITE" id="PS51186"/>
    </source>
</evidence>
<accession>Q0A7X0</accession>
<dbReference type="AlphaFoldDB" id="Q0A7X0"/>
<reference evidence="4" key="1">
    <citation type="submission" date="2006-08" db="EMBL/GenBank/DDBJ databases">
        <title>Complete sequence of Alkalilimnicola ehrilichei MLHE-1.</title>
        <authorList>
            <person name="Copeland A."/>
            <person name="Lucas S."/>
            <person name="Lapidus A."/>
            <person name="Barry K."/>
            <person name="Detter J.C."/>
            <person name="Glavina del Rio T."/>
            <person name="Hammon N."/>
            <person name="Israni S."/>
            <person name="Dalin E."/>
            <person name="Tice H."/>
            <person name="Pitluck S."/>
            <person name="Sims D."/>
            <person name="Brettin T."/>
            <person name="Bruce D."/>
            <person name="Han C."/>
            <person name="Tapia R."/>
            <person name="Gilna P."/>
            <person name="Schmutz J."/>
            <person name="Larimer F."/>
            <person name="Land M."/>
            <person name="Hauser L."/>
            <person name="Kyrpides N."/>
            <person name="Mikhailova N."/>
            <person name="Oremland R.S."/>
            <person name="Hoeft S.E."/>
            <person name="Switzer-Blum J."/>
            <person name="Kulp T."/>
            <person name="King G."/>
            <person name="Tabita R."/>
            <person name="Witte B."/>
            <person name="Santini J.M."/>
            <person name="Basu P."/>
            <person name="Hollibaugh J.T."/>
            <person name="Xie G."/>
            <person name="Stolz J.F."/>
            <person name="Richardson P."/>
        </authorList>
    </citation>
    <scope>NUCLEOTIDE SEQUENCE [LARGE SCALE GENOMIC DNA]</scope>
    <source>
        <strain evidence="4">ATCC BAA-1101 / DSM 17681 / MLHE-1</strain>
    </source>
</reference>
<name>Q0A7X0_ALKEH</name>
<keyword evidence="3" id="KW-0808">Transferase</keyword>
<dbReference type="eggNOG" id="COG1670">
    <property type="taxonomic scope" value="Bacteria"/>
</dbReference>
<dbReference type="Gene3D" id="3.40.630.30">
    <property type="match status" value="1"/>
</dbReference>
<dbReference type="PANTHER" id="PTHR43415">
    <property type="entry name" value="SPERMIDINE N(1)-ACETYLTRANSFERASE"/>
    <property type="match status" value="1"/>
</dbReference>
<dbReference type="HOGENOM" id="CLU_013985_3_2_6"/>
<dbReference type="OrthoDB" id="9795206at2"/>
<dbReference type="EMBL" id="CP000453">
    <property type="protein sequence ID" value="ABI57067.1"/>
    <property type="molecule type" value="Genomic_DNA"/>
</dbReference>
<feature type="compositionally biased region" description="Polar residues" evidence="1">
    <location>
        <begin position="7"/>
        <end position="16"/>
    </location>
</feature>
<dbReference type="PROSITE" id="PS51186">
    <property type="entry name" value="GNAT"/>
    <property type="match status" value="1"/>
</dbReference>
<feature type="region of interest" description="Disordered" evidence="1">
    <location>
        <begin position="1"/>
        <end position="29"/>
    </location>
</feature>
<proteinExistence type="predicted"/>
<evidence type="ECO:0000313" key="3">
    <source>
        <dbReference type="EMBL" id="ABI57067.1"/>
    </source>
</evidence>
<dbReference type="GO" id="GO:0016747">
    <property type="term" value="F:acyltransferase activity, transferring groups other than amino-acyl groups"/>
    <property type="evidence" value="ECO:0007669"/>
    <property type="project" value="InterPro"/>
</dbReference>
<dbReference type="SUPFAM" id="SSF55729">
    <property type="entry name" value="Acyl-CoA N-acyltransferases (Nat)"/>
    <property type="match status" value="1"/>
</dbReference>
<protein>
    <submittedName>
        <fullName evidence="3">GCN5-related N-acetyltransferase</fullName>
    </submittedName>
</protein>
<dbReference type="PANTHER" id="PTHR43415:SF3">
    <property type="entry name" value="GNAT-FAMILY ACETYLTRANSFERASE"/>
    <property type="match status" value="1"/>
</dbReference>
<keyword evidence="4" id="KW-1185">Reference proteome</keyword>
<gene>
    <name evidence="3" type="ordered locus">Mlg_1721</name>
</gene>
<evidence type="ECO:0000313" key="4">
    <source>
        <dbReference type="Proteomes" id="UP000001962"/>
    </source>
</evidence>
<dbReference type="InterPro" id="IPR000182">
    <property type="entry name" value="GNAT_dom"/>
</dbReference>
<dbReference type="InterPro" id="IPR016181">
    <property type="entry name" value="Acyl_CoA_acyltransferase"/>
</dbReference>
<feature type="domain" description="N-acetyltransferase" evidence="2">
    <location>
        <begin position="30"/>
        <end position="183"/>
    </location>
</feature>
<dbReference type="KEGG" id="aeh:Mlg_1721"/>
<sequence>MLASMSVDDTPSTGTETGPLPAPRLSRGRLTLRPTRPEDCAFVLAVERDPDNARHVGQWPAARHRACIDSPGWVHAIVEEAGVPVGYLVLQDADDPDGNLLLRRIAMARKGGGRGRAALILVMRYCFEVLGFHRLWLYVAEHNKRALRLYLGLGFVMEGTARECAAEGERRYSMHILSLLEREYRLQLATSRHRRGAGRGA</sequence>
<dbReference type="Proteomes" id="UP000001962">
    <property type="component" value="Chromosome"/>
</dbReference>